<reference evidence="13 14" key="1">
    <citation type="journal article" date="2009" name="Science">
        <title>Green evolution and dynamic adaptations revealed by genomes of the marine picoeukaryotes Micromonas.</title>
        <authorList>
            <person name="Worden A.Z."/>
            <person name="Lee J.H."/>
            <person name="Mock T."/>
            <person name="Rouze P."/>
            <person name="Simmons M.P."/>
            <person name="Aerts A.L."/>
            <person name="Allen A.E."/>
            <person name="Cuvelier M.L."/>
            <person name="Derelle E."/>
            <person name="Everett M.V."/>
            <person name="Foulon E."/>
            <person name="Grimwood J."/>
            <person name="Gundlach H."/>
            <person name="Henrissat B."/>
            <person name="Napoli C."/>
            <person name="McDonald S.M."/>
            <person name="Parker M.S."/>
            <person name="Rombauts S."/>
            <person name="Salamov A."/>
            <person name="Von Dassow P."/>
            <person name="Badger J.H."/>
            <person name="Coutinho P.M."/>
            <person name="Demir E."/>
            <person name="Dubchak I."/>
            <person name="Gentemann C."/>
            <person name="Eikrem W."/>
            <person name="Gready J.E."/>
            <person name="John U."/>
            <person name="Lanier W."/>
            <person name="Lindquist E.A."/>
            <person name="Lucas S."/>
            <person name="Mayer K.F."/>
            <person name="Moreau H."/>
            <person name="Not F."/>
            <person name="Otillar R."/>
            <person name="Panaud O."/>
            <person name="Pangilinan J."/>
            <person name="Paulsen I."/>
            <person name="Piegu B."/>
            <person name="Poliakov A."/>
            <person name="Robbens S."/>
            <person name="Schmutz J."/>
            <person name="Toulza E."/>
            <person name="Wyss T."/>
            <person name="Zelensky A."/>
            <person name="Zhou K."/>
            <person name="Armbrust E.V."/>
            <person name="Bhattacharya D."/>
            <person name="Goodenough U.W."/>
            <person name="Van de Peer Y."/>
            <person name="Grigoriev I.V."/>
        </authorList>
    </citation>
    <scope>NUCLEOTIDE SEQUENCE [LARGE SCALE GENOMIC DNA]</scope>
    <source>
        <strain evidence="14">RCC299 / NOUM17</strain>
    </source>
</reference>
<dbReference type="UniPathway" id="UPA00885"/>
<evidence type="ECO:0000256" key="7">
    <source>
        <dbReference type="ARBA" id="ARBA00022840"/>
    </source>
</evidence>
<dbReference type="Gene3D" id="1.10.10.520">
    <property type="entry name" value="Ubiquitin activating enzymes (Uba3). Chain: B, domain 2"/>
    <property type="match status" value="1"/>
</dbReference>
<evidence type="ECO:0000256" key="8">
    <source>
        <dbReference type="ARBA" id="ARBA00023624"/>
    </source>
</evidence>
<dbReference type="SUPFAM" id="SSF69572">
    <property type="entry name" value="Activating enzymes of the ubiquitin-like proteins"/>
    <property type="match status" value="1"/>
</dbReference>
<dbReference type="Proteomes" id="UP000002009">
    <property type="component" value="Chromosome 4"/>
</dbReference>
<dbReference type="GO" id="GO:0005634">
    <property type="term" value="C:nucleus"/>
    <property type="evidence" value="ECO:0007669"/>
    <property type="project" value="TreeGrafter"/>
</dbReference>
<dbReference type="STRING" id="296587.C1E553"/>
<dbReference type="PROSITE" id="PS00865">
    <property type="entry name" value="UBIQUITIN_ACTIVAT_2"/>
    <property type="match status" value="1"/>
</dbReference>
<comment type="similarity">
    <text evidence="2 11">Belongs to the ubiquitin-activating E1 family. UBA3 subfamily.</text>
</comment>
<dbReference type="Pfam" id="PF08825">
    <property type="entry name" value="E2_bind"/>
    <property type="match status" value="1"/>
</dbReference>
<evidence type="ECO:0000256" key="10">
    <source>
        <dbReference type="PROSITE-ProRule" id="PRU10132"/>
    </source>
</evidence>
<dbReference type="PANTHER" id="PTHR10953">
    <property type="entry name" value="UBIQUITIN-ACTIVATING ENZYME E1"/>
    <property type="match status" value="1"/>
</dbReference>
<dbReference type="FunFam" id="1.10.10.520:FF:000001">
    <property type="entry name" value="NEDD8-activating enzyme E1 catalytic subunit"/>
    <property type="match status" value="1"/>
</dbReference>
<dbReference type="InterPro" id="IPR014929">
    <property type="entry name" value="E2-binding"/>
</dbReference>
<dbReference type="OMA" id="PYLENYM"/>
<evidence type="ECO:0000256" key="2">
    <source>
        <dbReference type="ARBA" id="ARBA00006310"/>
    </source>
</evidence>
<dbReference type="InterPro" id="IPR033127">
    <property type="entry name" value="UBQ-activ_enz_E1_Cys_AS"/>
</dbReference>
<evidence type="ECO:0000313" key="14">
    <source>
        <dbReference type="Proteomes" id="UP000002009"/>
    </source>
</evidence>
<dbReference type="GO" id="GO:0005737">
    <property type="term" value="C:cytoplasm"/>
    <property type="evidence" value="ECO:0007669"/>
    <property type="project" value="TreeGrafter"/>
</dbReference>
<keyword evidence="6 11" id="KW-0833">Ubl conjugation pathway</keyword>
<dbReference type="InterPro" id="IPR030468">
    <property type="entry name" value="Uba3_N"/>
</dbReference>
<dbReference type="InParanoid" id="C1E553"/>
<evidence type="ECO:0000313" key="13">
    <source>
        <dbReference type="EMBL" id="ACO62454.1"/>
    </source>
</evidence>
<dbReference type="InterPro" id="IPR045886">
    <property type="entry name" value="ThiF/MoeB/HesA"/>
</dbReference>
<evidence type="ECO:0000256" key="4">
    <source>
        <dbReference type="ARBA" id="ARBA00022598"/>
    </source>
</evidence>
<name>C1E553_MICCC</name>
<feature type="active site" description="Glycyl thioester intermediate" evidence="10">
    <location>
        <position position="223"/>
    </location>
</feature>
<dbReference type="InterPro" id="IPR000594">
    <property type="entry name" value="ThiF_NAD_FAD-bd"/>
</dbReference>
<organism evidence="13 14">
    <name type="scientific">Micromonas commoda (strain RCC299 / NOUM17 / CCMP2709)</name>
    <name type="common">Picoplanktonic green alga</name>
    <dbReference type="NCBI Taxonomy" id="296587"/>
    <lineage>
        <taxon>Eukaryota</taxon>
        <taxon>Viridiplantae</taxon>
        <taxon>Chlorophyta</taxon>
        <taxon>Mamiellophyceae</taxon>
        <taxon>Mamiellales</taxon>
        <taxon>Mamiellaceae</taxon>
        <taxon>Micromonas</taxon>
    </lineage>
</organism>
<dbReference type="EC" id="6.2.1.64" evidence="8 11"/>
<dbReference type="EMBL" id="CP001325">
    <property type="protein sequence ID" value="ACO62454.1"/>
    <property type="molecule type" value="Genomic_DNA"/>
</dbReference>
<sequence length="446" mass="49399">MEGPDVNMQSIERDHRGDIVGRWTDLDYVLMRDGPSAGPGFEPGEDTKSVLMDVMHVLVLGAGGLGCELLKDLALSGFKKIDVIDMDTIDLSNLNRQFLFRPHDIGKPKAIIAAERVMERVEGVTVTPHYCRIEDKDDDWFQQFHIIIMGLDSLEARSYMNAVACSFLRFEADGTPDQSTIKPLIDGGTEGWKGHARVILPGVTPCFHCTMWLFPPQTTYPLCTLAETPRIAAHCIEYAHLIQWGNERPNEEFDADDPEHMKWIYENAMRRAEAFGIEGVTLHHTMGVVKNIIPAIPSTNAIIAGQCALEALKMATMCAKGMDNFMMYNGSDGVYTHTVAYEKDPDCPMCSPGVAMELPKESTLSDVIDAIVKKFEDTVALPSISTSNGTNLYMRGVLEEATRDNLPRKMSELLGEEHGGGEKLDGLIIVNDKKLKGPLRVRLSLA</sequence>
<evidence type="ECO:0000259" key="12">
    <source>
        <dbReference type="SMART" id="SM01181"/>
    </source>
</evidence>
<dbReference type="CDD" id="cd01488">
    <property type="entry name" value="Uba3_RUB"/>
    <property type="match status" value="1"/>
</dbReference>
<evidence type="ECO:0000256" key="9">
    <source>
        <dbReference type="ARBA" id="ARBA00024626"/>
    </source>
</evidence>
<keyword evidence="14" id="KW-1185">Reference proteome</keyword>
<dbReference type="GO" id="GO:0005524">
    <property type="term" value="F:ATP binding"/>
    <property type="evidence" value="ECO:0007669"/>
    <property type="project" value="UniProtKB-UniRule"/>
</dbReference>
<dbReference type="GO" id="GO:0045116">
    <property type="term" value="P:protein neddylation"/>
    <property type="evidence" value="ECO:0007669"/>
    <property type="project" value="UniProtKB-UniRule"/>
</dbReference>
<evidence type="ECO:0000256" key="5">
    <source>
        <dbReference type="ARBA" id="ARBA00022741"/>
    </source>
</evidence>
<dbReference type="KEGG" id="mis:MICPUN_52640"/>
<protein>
    <recommendedName>
        <fullName evidence="3 11">NEDD8-activating enzyme E1 catalytic subunit</fullName>
        <ecNumber evidence="8 11">6.2.1.64</ecNumber>
    </recommendedName>
</protein>
<dbReference type="Gene3D" id="3.40.50.720">
    <property type="entry name" value="NAD(P)-binding Rossmann-like Domain"/>
    <property type="match status" value="1"/>
</dbReference>
<evidence type="ECO:0000256" key="11">
    <source>
        <dbReference type="RuleBase" id="RU368009"/>
    </source>
</evidence>
<dbReference type="RefSeq" id="XP_002501196.1">
    <property type="nucleotide sequence ID" value="XM_002501150.1"/>
</dbReference>
<evidence type="ECO:0000256" key="3">
    <source>
        <dbReference type="ARBA" id="ARBA00015203"/>
    </source>
</evidence>
<feature type="domain" description="E2 binding" evidence="12">
    <location>
        <begin position="356"/>
        <end position="446"/>
    </location>
</feature>
<evidence type="ECO:0000256" key="6">
    <source>
        <dbReference type="ARBA" id="ARBA00022786"/>
    </source>
</evidence>
<dbReference type="Gene3D" id="3.10.290.20">
    <property type="entry name" value="Ubiquitin-like 2 activating enzyme e1b. Chain: B, domain 3"/>
    <property type="match status" value="1"/>
</dbReference>
<keyword evidence="4 11" id="KW-0436">Ligase</keyword>
<comment type="catalytic activity">
    <reaction evidence="9 11">
        <text>ATP + [NEDD8 protein] + [E1 NEDD8-activating enzyme]-L-cysteine = AMP + diphosphate + [E1 NEDD8-activating enzyme]-S-[NEDD8 protein]-yl-L-cysteine.</text>
        <dbReference type="EC" id="6.2.1.64"/>
    </reaction>
</comment>
<dbReference type="Pfam" id="PF00899">
    <property type="entry name" value="ThiF"/>
    <property type="match status" value="1"/>
</dbReference>
<dbReference type="OrthoDB" id="10255449at2759"/>
<dbReference type="GO" id="GO:0019781">
    <property type="term" value="F:NEDD8 activating enzyme activity"/>
    <property type="evidence" value="ECO:0007669"/>
    <property type="project" value="UniProtKB-UniRule"/>
</dbReference>
<keyword evidence="5 11" id="KW-0547">Nucleotide-binding</keyword>
<proteinExistence type="inferred from homology"/>
<dbReference type="PANTHER" id="PTHR10953:SF6">
    <property type="entry name" value="NEDD8-ACTIVATING ENZYME E1 CATALYTIC SUBUNIT"/>
    <property type="match status" value="1"/>
</dbReference>
<dbReference type="AlphaFoldDB" id="C1E553"/>
<gene>
    <name evidence="13" type="ORF">MICPUN_52640</name>
</gene>
<accession>C1E553</accession>
<dbReference type="SMART" id="SM01181">
    <property type="entry name" value="E2_bind"/>
    <property type="match status" value="1"/>
</dbReference>
<comment type="pathway">
    <text evidence="1 11">Protein modification; protein neddylation.</text>
</comment>
<dbReference type="GeneID" id="8242860"/>
<evidence type="ECO:0000256" key="1">
    <source>
        <dbReference type="ARBA" id="ARBA00005032"/>
    </source>
</evidence>
<comment type="function">
    <text evidence="11">Catalytic subunit of the dimeric E1 enzyme, which activates NEDD8.</text>
</comment>
<dbReference type="InterPro" id="IPR023318">
    <property type="entry name" value="Ub_act_enz_dom_a_sf"/>
</dbReference>
<dbReference type="FunCoup" id="C1E553">
    <property type="interactions" value="2110"/>
</dbReference>
<dbReference type="eggNOG" id="KOG2015">
    <property type="taxonomic scope" value="Eukaryota"/>
</dbReference>
<keyword evidence="7 11" id="KW-0067">ATP-binding</keyword>
<dbReference type="InterPro" id="IPR035985">
    <property type="entry name" value="Ubiquitin-activating_enz"/>
</dbReference>